<evidence type="ECO:0000313" key="2">
    <source>
        <dbReference type="EMBL" id="JAH17814.1"/>
    </source>
</evidence>
<organism evidence="2">
    <name type="scientific">Anguilla anguilla</name>
    <name type="common">European freshwater eel</name>
    <name type="synonym">Muraena anguilla</name>
    <dbReference type="NCBI Taxonomy" id="7936"/>
    <lineage>
        <taxon>Eukaryota</taxon>
        <taxon>Metazoa</taxon>
        <taxon>Chordata</taxon>
        <taxon>Craniata</taxon>
        <taxon>Vertebrata</taxon>
        <taxon>Euteleostomi</taxon>
        <taxon>Actinopterygii</taxon>
        <taxon>Neopterygii</taxon>
        <taxon>Teleostei</taxon>
        <taxon>Anguilliformes</taxon>
        <taxon>Anguillidae</taxon>
        <taxon>Anguilla</taxon>
    </lineage>
</organism>
<dbReference type="AlphaFoldDB" id="A0A0E9QLX6"/>
<dbReference type="EMBL" id="GBXM01090763">
    <property type="protein sequence ID" value="JAH17814.1"/>
    <property type="molecule type" value="Transcribed_RNA"/>
</dbReference>
<accession>A0A0E9QLX6</accession>
<proteinExistence type="predicted"/>
<feature type="compositionally biased region" description="Pro residues" evidence="1">
    <location>
        <begin position="21"/>
        <end position="32"/>
    </location>
</feature>
<evidence type="ECO:0000256" key="1">
    <source>
        <dbReference type="SAM" id="MobiDB-lite"/>
    </source>
</evidence>
<reference evidence="2" key="1">
    <citation type="submission" date="2014-11" db="EMBL/GenBank/DDBJ databases">
        <authorList>
            <person name="Amaro Gonzalez C."/>
        </authorList>
    </citation>
    <scope>NUCLEOTIDE SEQUENCE</scope>
</reference>
<reference evidence="2" key="2">
    <citation type="journal article" date="2015" name="Fish Shellfish Immunol.">
        <title>Early steps in the European eel (Anguilla anguilla)-Vibrio vulnificus interaction in the gills: Role of the RtxA13 toxin.</title>
        <authorList>
            <person name="Callol A."/>
            <person name="Pajuelo D."/>
            <person name="Ebbesson L."/>
            <person name="Teles M."/>
            <person name="MacKenzie S."/>
            <person name="Amaro C."/>
        </authorList>
    </citation>
    <scope>NUCLEOTIDE SEQUENCE</scope>
</reference>
<name>A0A0E9QLX6_ANGAN</name>
<sequence>MPLCYLPPARPGRRPARFPRSPRPPPAAHPAS</sequence>
<feature type="region of interest" description="Disordered" evidence="1">
    <location>
        <begin position="1"/>
        <end position="32"/>
    </location>
</feature>
<protein>
    <submittedName>
        <fullName evidence="2">Uncharacterized protein</fullName>
    </submittedName>
</protein>